<dbReference type="KEGG" id="psoj:PHYSODRAFT_496158"/>
<protein>
    <recommendedName>
        <fullName evidence="4">Phytotoxin PcF domain-containing protein</fullName>
    </recommendedName>
</protein>
<dbReference type="Proteomes" id="UP000002640">
    <property type="component" value="Unassembled WGS sequence"/>
</dbReference>
<evidence type="ECO:0008006" key="4">
    <source>
        <dbReference type="Google" id="ProtNLM"/>
    </source>
</evidence>
<feature type="chain" id="PRO_5005680557" description="Phytotoxin PcF domain-containing protein" evidence="1">
    <location>
        <begin position="20"/>
        <end position="94"/>
    </location>
</feature>
<dbReference type="InParanoid" id="G4Z3D8"/>
<name>G4Z3D8_PHYSP</name>
<dbReference type="RefSeq" id="XP_009524218.1">
    <property type="nucleotide sequence ID" value="XM_009525923.1"/>
</dbReference>
<evidence type="ECO:0000313" key="3">
    <source>
        <dbReference type="Proteomes" id="UP000002640"/>
    </source>
</evidence>
<accession>G4Z3D8</accession>
<proteinExistence type="predicted"/>
<reference evidence="2 3" key="1">
    <citation type="journal article" date="2006" name="Science">
        <title>Phytophthora genome sequences uncover evolutionary origins and mechanisms of pathogenesis.</title>
        <authorList>
            <person name="Tyler B.M."/>
            <person name="Tripathy S."/>
            <person name="Zhang X."/>
            <person name="Dehal P."/>
            <person name="Jiang R.H."/>
            <person name="Aerts A."/>
            <person name="Arredondo F.D."/>
            <person name="Baxter L."/>
            <person name="Bensasson D."/>
            <person name="Beynon J.L."/>
            <person name="Chapman J."/>
            <person name="Damasceno C.M."/>
            <person name="Dorrance A.E."/>
            <person name="Dou D."/>
            <person name="Dickerman A.W."/>
            <person name="Dubchak I.L."/>
            <person name="Garbelotto M."/>
            <person name="Gijzen M."/>
            <person name="Gordon S.G."/>
            <person name="Govers F."/>
            <person name="Grunwald N.J."/>
            <person name="Huang W."/>
            <person name="Ivors K.L."/>
            <person name="Jones R.W."/>
            <person name="Kamoun S."/>
            <person name="Krampis K."/>
            <person name="Lamour K.H."/>
            <person name="Lee M.K."/>
            <person name="McDonald W.H."/>
            <person name="Medina M."/>
            <person name="Meijer H.J."/>
            <person name="Nordberg E.K."/>
            <person name="Maclean D.J."/>
            <person name="Ospina-Giraldo M.D."/>
            <person name="Morris P.F."/>
            <person name="Phuntumart V."/>
            <person name="Putnam N.H."/>
            <person name="Rash S."/>
            <person name="Rose J.K."/>
            <person name="Sakihama Y."/>
            <person name="Salamov A.A."/>
            <person name="Savidor A."/>
            <person name="Scheuring C.F."/>
            <person name="Smith B.M."/>
            <person name="Sobral B.W."/>
            <person name="Terry A."/>
            <person name="Torto-Alalibo T.A."/>
            <person name="Win J."/>
            <person name="Xu Z."/>
            <person name="Zhang H."/>
            <person name="Grigoriev I.V."/>
            <person name="Rokhsar D.S."/>
            <person name="Boore J.L."/>
        </authorList>
    </citation>
    <scope>NUCLEOTIDE SEQUENCE [LARGE SCALE GENOMIC DNA]</scope>
    <source>
        <strain evidence="2 3">P6497</strain>
    </source>
</reference>
<keyword evidence="1" id="KW-0732">Signal</keyword>
<evidence type="ECO:0000313" key="2">
    <source>
        <dbReference type="EMBL" id="EGZ21501.1"/>
    </source>
</evidence>
<dbReference type="GeneID" id="20657272"/>
<evidence type="ECO:0000256" key="1">
    <source>
        <dbReference type="SAM" id="SignalP"/>
    </source>
</evidence>
<gene>
    <name evidence="2" type="ORF">PHYSODRAFT_496158</name>
</gene>
<dbReference type="AlphaFoldDB" id="G4Z3D8"/>
<sequence>MKLQTVIVALAALLVPIQCAGVDFGMGYESSGFLTADFTTKACAQTGGAIVYGRKGNQKCCEFPDARKDVFDYRCKGQSADAKYYVYRPVAKAC</sequence>
<keyword evidence="3" id="KW-1185">Reference proteome</keyword>
<feature type="signal peptide" evidence="1">
    <location>
        <begin position="1"/>
        <end position="19"/>
    </location>
</feature>
<organism evidence="2 3">
    <name type="scientific">Phytophthora sojae (strain P6497)</name>
    <name type="common">Soybean stem and root rot agent</name>
    <name type="synonym">Phytophthora megasperma f. sp. glycines</name>
    <dbReference type="NCBI Taxonomy" id="1094619"/>
    <lineage>
        <taxon>Eukaryota</taxon>
        <taxon>Sar</taxon>
        <taxon>Stramenopiles</taxon>
        <taxon>Oomycota</taxon>
        <taxon>Peronosporomycetes</taxon>
        <taxon>Peronosporales</taxon>
        <taxon>Peronosporaceae</taxon>
        <taxon>Phytophthora</taxon>
    </lineage>
</organism>
<dbReference type="EMBL" id="JH159153">
    <property type="protein sequence ID" value="EGZ21501.1"/>
    <property type="molecule type" value="Genomic_DNA"/>
</dbReference>